<dbReference type="PROSITE" id="PS51318">
    <property type="entry name" value="TAT"/>
    <property type="match status" value="1"/>
</dbReference>
<dbReference type="AlphaFoldDB" id="A0ABD5NBS2"/>
<dbReference type="SUPFAM" id="SSF52821">
    <property type="entry name" value="Rhodanese/Cell cycle control phosphatase"/>
    <property type="match status" value="1"/>
</dbReference>
<protein>
    <submittedName>
        <fullName evidence="3">Rhodanese-like domain-containing protein</fullName>
    </submittedName>
</protein>
<sequence length="318" mass="33948">MTDRTTRRHLLAAVGAGTVTALAGCSSSGGDAESPENSTAQSTTQSTTTESNATTTQQTQSAAEGPRNGDDLPADPKPKDGYPPEFDATFEERSVDPSSFETTTRNGIEVSLVPIDVAYYWFVRGEARFADTRSATEYEQSHVLGAVNSPAGDGEEDPDDPVLEWAKDERIVTYCACPHHLSTLRAASLQEKGYETVYAIDEGYTEWQKRSYPMAGDQPAEQPEVWTISGKASQSAAGETAWAYHTNSNQKEATTISEDGSYELHLKFVDVTGDSEIRVETPGYTVTDTLDALTGGSVSAEGTVVSGNQSSALGALGF</sequence>
<feature type="domain" description="Rhodanese" evidence="2">
    <location>
        <begin position="123"/>
        <end position="216"/>
    </location>
</feature>
<proteinExistence type="predicted"/>
<name>A0ABD5NBS2_9EURY</name>
<organism evidence="3 4">
    <name type="scientific">Halobacterium litoreum</name>
    <dbReference type="NCBI Taxonomy" id="2039234"/>
    <lineage>
        <taxon>Archaea</taxon>
        <taxon>Methanobacteriati</taxon>
        <taxon>Methanobacteriota</taxon>
        <taxon>Stenosarchaea group</taxon>
        <taxon>Halobacteria</taxon>
        <taxon>Halobacteriales</taxon>
        <taxon>Halobacteriaceae</taxon>
        <taxon>Halobacterium</taxon>
    </lineage>
</organism>
<dbReference type="PROSITE" id="PS50206">
    <property type="entry name" value="RHODANESE_3"/>
    <property type="match status" value="1"/>
</dbReference>
<dbReference type="Gene3D" id="3.40.250.10">
    <property type="entry name" value="Rhodanese-like domain"/>
    <property type="match status" value="1"/>
</dbReference>
<dbReference type="Pfam" id="PF00581">
    <property type="entry name" value="Rhodanese"/>
    <property type="match status" value="1"/>
</dbReference>
<dbReference type="RefSeq" id="WP_232572133.1">
    <property type="nucleotide sequence ID" value="NZ_CP089466.1"/>
</dbReference>
<dbReference type="CDD" id="cd00158">
    <property type="entry name" value="RHOD"/>
    <property type="match status" value="1"/>
</dbReference>
<evidence type="ECO:0000313" key="3">
    <source>
        <dbReference type="EMBL" id="MFC3476723.1"/>
    </source>
</evidence>
<evidence type="ECO:0000256" key="1">
    <source>
        <dbReference type="SAM" id="MobiDB-lite"/>
    </source>
</evidence>
<dbReference type="InterPro" id="IPR001763">
    <property type="entry name" value="Rhodanese-like_dom"/>
</dbReference>
<feature type="region of interest" description="Disordered" evidence="1">
    <location>
        <begin position="14"/>
        <end position="103"/>
    </location>
</feature>
<dbReference type="InterPro" id="IPR006311">
    <property type="entry name" value="TAT_signal"/>
</dbReference>
<keyword evidence="4" id="KW-1185">Reference proteome</keyword>
<comment type="caution">
    <text evidence="3">The sequence shown here is derived from an EMBL/GenBank/DDBJ whole genome shotgun (WGS) entry which is preliminary data.</text>
</comment>
<feature type="compositionally biased region" description="Basic and acidic residues" evidence="1">
    <location>
        <begin position="67"/>
        <end position="82"/>
    </location>
</feature>
<reference evidence="3 4" key="1">
    <citation type="journal article" date="2019" name="Int. J. Syst. Evol. Microbiol.">
        <title>The Global Catalogue of Microorganisms (GCM) 10K type strain sequencing project: providing services to taxonomists for standard genome sequencing and annotation.</title>
        <authorList>
            <consortium name="The Broad Institute Genomics Platform"/>
            <consortium name="The Broad Institute Genome Sequencing Center for Infectious Disease"/>
            <person name="Wu L."/>
            <person name="Ma J."/>
        </authorList>
    </citation>
    <scope>NUCLEOTIDE SEQUENCE [LARGE SCALE GENOMIC DNA]</scope>
    <source>
        <strain evidence="3 4">CGMCC 1.12562</strain>
    </source>
</reference>
<dbReference type="Proteomes" id="UP001595660">
    <property type="component" value="Unassembled WGS sequence"/>
</dbReference>
<evidence type="ECO:0000313" key="4">
    <source>
        <dbReference type="Proteomes" id="UP001595660"/>
    </source>
</evidence>
<dbReference type="InterPro" id="IPR036873">
    <property type="entry name" value="Rhodanese-like_dom_sf"/>
</dbReference>
<gene>
    <name evidence="3" type="ORF">ACFOKC_03195</name>
</gene>
<dbReference type="EMBL" id="JBHRWN010000002">
    <property type="protein sequence ID" value="MFC3476723.1"/>
    <property type="molecule type" value="Genomic_DNA"/>
</dbReference>
<feature type="compositionally biased region" description="Low complexity" evidence="1">
    <location>
        <begin position="36"/>
        <end position="64"/>
    </location>
</feature>
<dbReference type="GeneID" id="69117361"/>
<dbReference type="PROSITE" id="PS51257">
    <property type="entry name" value="PROKAR_LIPOPROTEIN"/>
    <property type="match status" value="1"/>
</dbReference>
<dbReference type="SMART" id="SM00450">
    <property type="entry name" value="RHOD"/>
    <property type="match status" value="1"/>
</dbReference>
<accession>A0ABD5NBS2</accession>
<evidence type="ECO:0000259" key="2">
    <source>
        <dbReference type="PROSITE" id="PS50206"/>
    </source>
</evidence>
<feature type="compositionally biased region" description="Low complexity" evidence="1">
    <location>
        <begin position="14"/>
        <end position="24"/>
    </location>
</feature>